<feature type="domain" description="Xylanolytic transcriptional activator regulatory" evidence="5">
    <location>
        <begin position="266"/>
        <end position="339"/>
    </location>
</feature>
<dbReference type="PANTHER" id="PTHR31001">
    <property type="entry name" value="UNCHARACTERIZED TRANSCRIPTIONAL REGULATORY PROTEIN"/>
    <property type="match status" value="1"/>
</dbReference>
<evidence type="ECO:0000313" key="7">
    <source>
        <dbReference type="EMBL" id="KAF7163281.1"/>
    </source>
</evidence>
<reference evidence="6" key="1">
    <citation type="submission" date="2020-06" db="EMBL/GenBank/DDBJ databases">
        <title>Draft genome sequences of strains closely related to Aspergillus parafelis and Aspergillus hiratsukae.</title>
        <authorList>
            <person name="Dos Santos R.A.C."/>
            <person name="Rivero-Menendez O."/>
            <person name="Steenwyk J.L."/>
            <person name="Mead M.E."/>
            <person name="Goldman G.H."/>
            <person name="Alastruey-Izquierdo A."/>
            <person name="Rokas A."/>
        </authorList>
    </citation>
    <scope>NUCLEOTIDE SEQUENCE</scope>
    <source>
        <strain evidence="6">CNM-CM5793</strain>
        <strain evidence="7">CNM-CM6106</strain>
    </source>
</reference>
<evidence type="ECO:0000259" key="5">
    <source>
        <dbReference type="SMART" id="SM00906"/>
    </source>
</evidence>
<dbReference type="GO" id="GO:0003677">
    <property type="term" value="F:DNA binding"/>
    <property type="evidence" value="ECO:0007669"/>
    <property type="project" value="InterPro"/>
</dbReference>
<dbReference type="GO" id="GO:0006351">
    <property type="term" value="P:DNA-templated transcription"/>
    <property type="evidence" value="ECO:0007669"/>
    <property type="project" value="InterPro"/>
</dbReference>
<dbReference type="InterPro" id="IPR007219">
    <property type="entry name" value="XnlR_reg_dom"/>
</dbReference>
<comment type="subcellular location">
    <subcellularLocation>
        <location evidence="1">Nucleus</location>
    </subcellularLocation>
</comment>
<protein>
    <recommendedName>
        <fullName evidence="5">Xylanolytic transcriptional activator regulatory domain-containing protein</fullName>
    </recommendedName>
</protein>
<evidence type="ECO:0000256" key="3">
    <source>
        <dbReference type="ARBA" id="ARBA00023163"/>
    </source>
</evidence>
<organism evidence="6 8">
    <name type="scientific">Aspergillus hiratsukae</name>
    <dbReference type="NCBI Taxonomy" id="1194566"/>
    <lineage>
        <taxon>Eukaryota</taxon>
        <taxon>Fungi</taxon>
        <taxon>Dikarya</taxon>
        <taxon>Ascomycota</taxon>
        <taxon>Pezizomycotina</taxon>
        <taxon>Eurotiomycetes</taxon>
        <taxon>Eurotiomycetidae</taxon>
        <taxon>Eurotiales</taxon>
        <taxon>Aspergillaceae</taxon>
        <taxon>Aspergillus</taxon>
        <taxon>Aspergillus subgen. Fumigati</taxon>
    </lineage>
</organism>
<dbReference type="EMBL" id="JACBAD010002121">
    <property type="protein sequence ID" value="KAF7114777.1"/>
    <property type="molecule type" value="Genomic_DNA"/>
</dbReference>
<dbReference type="OrthoDB" id="424974at2759"/>
<dbReference type="Proteomes" id="UP000662466">
    <property type="component" value="Unassembled WGS sequence"/>
</dbReference>
<comment type="caution">
    <text evidence="6">The sequence shown here is derived from an EMBL/GenBank/DDBJ whole genome shotgun (WGS) entry which is preliminary data.</text>
</comment>
<dbReference type="PANTHER" id="PTHR31001:SF57">
    <property type="entry name" value="ZN(II)2CYS6 TRANSCRIPTION FACTOR (EUROFUNG)"/>
    <property type="match status" value="1"/>
</dbReference>
<gene>
    <name evidence="6" type="ORF">CNMCM5793_000316</name>
    <name evidence="7" type="ORF">CNMCM6106_000229</name>
</gene>
<accession>A0A8H6P0T9</accession>
<dbReference type="EMBL" id="JACBAF010002213">
    <property type="protein sequence ID" value="KAF7163281.1"/>
    <property type="molecule type" value="Genomic_DNA"/>
</dbReference>
<name>A0A8H6P0T9_9EURO</name>
<evidence type="ECO:0000256" key="2">
    <source>
        <dbReference type="ARBA" id="ARBA00023015"/>
    </source>
</evidence>
<keyword evidence="4" id="KW-0539">Nucleus</keyword>
<proteinExistence type="predicted"/>
<keyword evidence="2" id="KW-0805">Transcription regulation</keyword>
<dbReference type="SMART" id="SM00906">
    <property type="entry name" value="Fungal_trans"/>
    <property type="match status" value="1"/>
</dbReference>
<keyword evidence="8" id="KW-1185">Reference proteome</keyword>
<dbReference type="InterPro" id="IPR050613">
    <property type="entry name" value="Sec_Metabolite_Reg"/>
</dbReference>
<dbReference type="GO" id="GO:0005634">
    <property type="term" value="C:nucleus"/>
    <property type="evidence" value="ECO:0007669"/>
    <property type="project" value="UniProtKB-SubCell"/>
</dbReference>
<dbReference type="Proteomes" id="UP000630445">
    <property type="component" value="Unassembled WGS sequence"/>
</dbReference>
<evidence type="ECO:0000313" key="8">
    <source>
        <dbReference type="Proteomes" id="UP000630445"/>
    </source>
</evidence>
<dbReference type="AlphaFoldDB" id="A0A8H6P0T9"/>
<dbReference type="GO" id="GO:0008270">
    <property type="term" value="F:zinc ion binding"/>
    <property type="evidence" value="ECO:0007669"/>
    <property type="project" value="InterPro"/>
</dbReference>
<evidence type="ECO:0000256" key="4">
    <source>
        <dbReference type="ARBA" id="ARBA00023242"/>
    </source>
</evidence>
<evidence type="ECO:0000256" key="1">
    <source>
        <dbReference type="ARBA" id="ARBA00004123"/>
    </source>
</evidence>
<keyword evidence="3" id="KW-0804">Transcription</keyword>
<evidence type="ECO:0000313" key="6">
    <source>
        <dbReference type="EMBL" id="KAF7114777.1"/>
    </source>
</evidence>
<dbReference type="Pfam" id="PF04082">
    <property type="entry name" value="Fungal_trans"/>
    <property type="match status" value="1"/>
</dbReference>
<dbReference type="CDD" id="cd12148">
    <property type="entry name" value="fungal_TF_MHR"/>
    <property type="match status" value="1"/>
</dbReference>
<sequence>MIRWTSVGTTSSDLVSAVINAKCAATRVPPVPTVSGRKFPASIQVIIGSNGVRQELLLQISVHDEDTYVTRTPASEHQHRQGLLVRDGRYIDEHLLSGFLEKDKELQTAIGTPRSVGKSPGRQSPLRVEGLITNSLREHIDFQTLQPTRWQATQLWQIFLGRVDPVVKVLHIPSTQPRVFAAINQPRDVTADVHALLFAIFFAATTSLLSDDPLREEIRSDIRRYQQGFELALYRSSFLDAPTLTSLQAMAIYQTCLRYHNSGRSNWTLHGLTTRAAQSIGLHRDGRHFNLSPLECELRRRLWWHIVTCDQRAAEDHGLSIIAHNEPCDTKLPSNLDDQDLSATATVPPAPQSRWTEMTFPLITIQINRQLHEISRKTSQGVSPDPLVRELKDYMQRNYLQHGDANIPIHRHGLLLADVLTMKVAVYARQKALQQSQGQQCPQQESSTAQETLAMACHGLECSLELQTNDLLRGFRWLTATYTQYHLMSYVLWHLCVYPASLHIDRAWRNVEATFEAVERDPAWPDPGPKWAVISQLRAKALRAREGLTNKQVDVQENGPESILDWGNWDLELFGFGEWTV</sequence>